<reference evidence="4" key="1">
    <citation type="submission" date="2016-02" db="EMBL/GenBank/DDBJ databases">
        <authorList>
            <person name="Schultz-Johansen M."/>
            <person name="Glaring M.A."/>
            <person name="Bech P.K."/>
            <person name="Stougaard P."/>
        </authorList>
    </citation>
    <scope>NUCLEOTIDE SEQUENCE [LARGE SCALE GENOMIC DNA]</scope>
    <source>
        <strain evidence="4">S66</strain>
    </source>
</reference>
<evidence type="ECO:0000259" key="2">
    <source>
        <dbReference type="Pfam" id="PF00144"/>
    </source>
</evidence>
<dbReference type="PANTHER" id="PTHR46825:SF9">
    <property type="entry name" value="BETA-LACTAMASE-RELATED DOMAIN-CONTAINING PROTEIN"/>
    <property type="match status" value="1"/>
</dbReference>
<dbReference type="RefSeq" id="WP_106404102.1">
    <property type="nucleotide sequence ID" value="NZ_LSNE01000009.1"/>
</dbReference>
<evidence type="ECO:0000313" key="4">
    <source>
        <dbReference type="Proteomes" id="UP000070299"/>
    </source>
</evidence>
<proteinExistence type="predicted"/>
<keyword evidence="1" id="KW-0732">Signal</keyword>
<organism evidence="3 4">
    <name type="scientific">Paraglaciecola hydrolytica</name>
    <dbReference type="NCBI Taxonomy" id="1799789"/>
    <lineage>
        <taxon>Bacteria</taxon>
        <taxon>Pseudomonadati</taxon>
        <taxon>Pseudomonadota</taxon>
        <taxon>Gammaproteobacteria</taxon>
        <taxon>Alteromonadales</taxon>
        <taxon>Alteromonadaceae</taxon>
        <taxon>Paraglaciecola</taxon>
    </lineage>
</organism>
<dbReference type="STRING" id="1799789.AX660_20050"/>
<dbReference type="PANTHER" id="PTHR46825">
    <property type="entry name" value="D-ALANYL-D-ALANINE-CARBOXYPEPTIDASE/ENDOPEPTIDASE AMPH"/>
    <property type="match status" value="1"/>
</dbReference>
<dbReference type="SUPFAM" id="SSF56601">
    <property type="entry name" value="beta-lactamase/transpeptidase-like"/>
    <property type="match status" value="1"/>
</dbReference>
<evidence type="ECO:0000313" key="3">
    <source>
        <dbReference type="EMBL" id="KXI27823.1"/>
    </source>
</evidence>
<evidence type="ECO:0000256" key="1">
    <source>
        <dbReference type="SAM" id="SignalP"/>
    </source>
</evidence>
<accession>A0A148KNC3</accession>
<dbReference type="OrthoDB" id="9799367at2"/>
<dbReference type="Proteomes" id="UP000070299">
    <property type="component" value="Unassembled WGS sequence"/>
</dbReference>
<sequence length="445" mass="49270">MKKTFSLICFICIFGVSAQDFDTAKLDHYLDTLETHDKAMFSLAITENGEAIYQKSIGFADVENTQKANKDTQYRIGSISKVFTSTMIFQLIDEGKLSLDTSLATYYPKVKNAKKITISMLLSHRSGIHNFTNTPEYIQYMTQAKTKAEMVKLIEKLDSDFKPDSRANYSNTGYVLLGYILEDISKDSYANQLQQRIATKLNLTKTFYGGPITVANNQAKSYKPYVQGWSPETVTDMSIPHGAGAIVSTPTELAKFLTSLLTGKLVSADSLAKMQELNEGIGRGLFKFPFYDKTAYGHNGGIDGFSSLVGYFTDDGLAFALTANGMNYGVNDLTIGILSIVFGRKFEIPDFDQKAIELPETDLVKYEGEFASQAIALKITIKVKKGQLTAQATGQAPFNLTPYSNSEFRFEDAGLIILFAANGEKVDYSTFQLKQAGGDFKFTRE</sequence>
<feature type="signal peptide" evidence="1">
    <location>
        <begin position="1"/>
        <end position="18"/>
    </location>
</feature>
<feature type="domain" description="Beta-lactamase-related" evidence="2">
    <location>
        <begin position="42"/>
        <end position="328"/>
    </location>
</feature>
<dbReference type="AlphaFoldDB" id="A0A148KNC3"/>
<feature type="chain" id="PRO_5007550268" description="Beta-lactamase-related domain-containing protein" evidence="1">
    <location>
        <begin position="19"/>
        <end position="445"/>
    </location>
</feature>
<dbReference type="InterPro" id="IPR012338">
    <property type="entry name" value="Beta-lactam/transpept-like"/>
</dbReference>
<dbReference type="InterPro" id="IPR001466">
    <property type="entry name" value="Beta-lactam-related"/>
</dbReference>
<dbReference type="EMBL" id="LSNE01000009">
    <property type="protein sequence ID" value="KXI27823.1"/>
    <property type="molecule type" value="Genomic_DNA"/>
</dbReference>
<dbReference type="Gene3D" id="3.40.710.10">
    <property type="entry name" value="DD-peptidase/beta-lactamase superfamily"/>
    <property type="match status" value="1"/>
</dbReference>
<dbReference type="InterPro" id="IPR050491">
    <property type="entry name" value="AmpC-like"/>
</dbReference>
<comment type="caution">
    <text evidence="3">The sequence shown here is derived from an EMBL/GenBank/DDBJ whole genome shotgun (WGS) entry which is preliminary data.</text>
</comment>
<protein>
    <recommendedName>
        <fullName evidence="2">Beta-lactamase-related domain-containing protein</fullName>
    </recommendedName>
</protein>
<gene>
    <name evidence="3" type="ORF">AX660_20050</name>
</gene>
<keyword evidence="4" id="KW-1185">Reference proteome</keyword>
<dbReference type="Pfam" id="PF00144">
    <property type="entry name" value="Beta-lactamase"/>
    <property type="match status" value="1"/>
</dbReference>
<name>A0A148KNC3_9ALTE</name>